<evidence type="ECO:0000313" key="3">
    <source>
        <dbReference type="Proteomes" id="UP001164963"/>
    </source>
</evidence>
<feature type="signal peptide" evidence="1">
    <location>
        <begin position="1"/>
        <end position="28"/>
    </location>
</feature>
<feature type="chain" id="PRO_5045740197" description="Secreted protein" evidence="1">
    <location>
        <begin position="29"/>
        <end position="205"/>
    </location>
</feature>
<evidence type="ECO:0000256" key="1">
    <source>
        <dbReference type="SAM" id="SignalP"/>
    </source>
</evidence>
<name>A0ABY6PMQ6_9ACTN</name>
<proteinExistence type="predicted"/>
<gene>
    <name evidence="2" type="ORF">NEH16_03690</name>
</gene>
<dbReference type="RefSeq" id="WP_265539164.1">
    <property type="nucleotide sequence ID" value="NZ_CP098740.1"/>
</dbReference>
<evidence type="ECO:0008006" key="4">
    <source>
        <dbReference type="Google" id="ProtNLM"/>
    </source>
</evidence>
<sequence length="205" mass="20134">MNTLARRAAIIATAASAALGMAATSASAGATASWSATPNGAYTASAANPTLTVPAATLTCASSNVTAGNVAATSATGANMATIGTIGFTSCSVGGITFTVSMTATPWTINVTGVDPSNANRVKGNVTGISAHITGFGCVADFKGKAYGYYDNSTGRLVIDGSGTELKASNANCLGLINNGDVASFKASYLVKVTSTGTSPKITTP</sequence>
<protein>
    <recommendedName>
        <fullName evidence="4">Secreted protein</fullName>
    </recommendedName>
</protein>
<organism evidence="2 3">
    <name type="scientific">Streptomyces drozdowiczii</name>
    <dbReference type="NCBI Taxonomy" id="202862"/>
    <lineage>
        <taxon>Bacteria</taxon>
        <taxon>Bacillati</taxon>
        <taxon>Actinomycetota</taxon>
        <taxon>Actinomycetes</taxon>
        <taxon>Kitasatosporales</taxon>
        <taxon>Streptomycetaceae</taxon>
        <taxon>Streptomyces</taxon>
    </lineage>
</organism>
<dbReference type="Proteomes" id="UP001164963">
    <property type="component" value="Chromosome"/>
</dbReference>
<keyword evidence="1" id="KW-0732">Signal</keyword>
<dbReference type="PROSITE" id="PS51318">
    <property type="entry name" value="TAT"/>
    <property type="match status" value="1"/>
</dbReference>
<keyword evidence="3" id="KW-1185">Reference proteome</keyword>
<reference evidence="2" key="1">
    <citation type="journal article" date="2022" name="Front. Microbiol.">
        <title>Mirubactin C rescues the lethal effect of cell wall biosynthesis mutations in Bacillus subtilis.</title>
        <authorList>
            <person name="Kepplinger B."/>
            <person name="Wen X."/>
            <person name="Tyler A.R."/>
            <person name="Kim B.Y."/>
            <person name="Brown J."/>
            <person name="Banks P."/>
            <person name="Dashti Y."/>
            <person name="Mackenzie E.S."/>
            <person name="Wills C."/>
            <person name="Kawai Y."/>
            <person name="Waldron K.J."/>
            <person name="Allenby N.E.E."/>
            <person name="Wu L.J."/>
            <person name="Hall M.J."/>
            <person name="Errington J."/>
        </authorList>
    </citation>
    <scope>NUCLEOTIDE SEQUENCE</scope>
    <source>
        <strain evidence="2">MDA8-470</strain>
    </source>
</reference>
<dbReference type="InterPro" id="IPR006311">
    <property type="entry name" value="TAT_signal"/>
</dbReference>
<evidence type="ECO:0000313" key="2">
    <source>
        <dbReference type="EMBL" id="UZK53352.1"/>
    </source>
</evidence>
<dbReference type="EMBL" id="CP098740">
    <property type="protein sequence ID" value="UZK53352.1"/>
    <property type="molecule type" value="Genomic_DNA"/>
</dbReference>
<accession>A0ABY6PMQ6</accession>